<dbReference type="EC" id="3.4.19.9" evidence="3 7"/>
<comment type="subcellular location">
    <subcellularLocation>
        <location evidence="1">Secreted</location>
        <location evidence="1">Extracellular space</location>
    </subcellularLocation>
</comment>
<keyword evidence="4" id="KW-0964">Secreted</keyword>
<feature type="active site" description="Nucleophile" evidence="7">
    <location>
        <position position="134"/>
    </location>
</feature>
<evidence type="ECO:0000256" key="4">
    <source>
        <dbReference type="ARBA" id="ARBA00022525"/>
    </source>
</evidence>
<dbReference type="PANTHER" id="PTHR11315">
    <property type="entry name" value="PROTEASE FAMILY C26 GAMMA-GLUTAMYL HYDROLASE"/>
    <property type="match status" value="1"/>
</dbReference>
<dbReference type="RefSeq" id="XP_012934720.1">
    <property type="nucleotide sequence ID" value="XM_013079266.2"/>
</dbReference>
<evidence type="ECO:0000256" key="8">
    <source>
        <dbReference type="SAM" id="SignalP"/>
    </source>
</evidence>
<feature type="chain" id="PRO_5046609508" description="folate gamma-glutamyl hydrolase" evidence="8">
    <location>
        <begin position="29"/>
        <end position="344"/>
    </location>
</feature>
<feature type="signal peptide" evidence="8">
    <location>
        <begin position="1"/>
        <end position="28"/>
    </location>
</feature>
<proteinExistence type="inferred from homology"/>
<evidence type="ECO:0000256" key="6">
    <source>
        <dbReference type="ARBA" id="ARBA00022801"/>
    </source>
</evidence>
<dbReference type="InterPro" id="IPR029062">
    <property type="entry name" value="Class_I_gatase-like"/>
</dbReference>
<evidence type="ECO:0000256" key="7">
    <source>
        <dbReference type="PROSITE-ProRule" id="PRU00607"/>
    </source>
</evidence>
<evidence type="ECO:0000256" key="5">
    <source>
        <dbReference type="ARBA" id="ARBA00022729"/>
    </source>
</evidence>
<dbReference type="PROSITE" id="PS51273">
    <property type="entry name" value="GATASE_TYPE_1"/>
    <property type="match status" value="1"/>
</dbReference>
<dbReference type="InterPro" id="IPR015527">
    <property type="entry name" value="Pept_C26_g-glut_hydrolase"/>
</dbReference>
<evidence type="ECO:0000256" key="2">
    <source>
        <dbReference type="ARBA" id="ARBA00011083"/>
    </source>
</evidence>
<keyword evidence="9" id="KW-1185">Reference proteome</keyword>
<dbReference type="SUPFAM" id="SSF52317">
    <property type="entry name" value="Class I glutamine amidotransferase-like"/>
    <property type="match status" value="1"/>
</dbReference>
<dbReference type="Proteomes" id="UP000694888">
    <property type="component" value="Unplaced"/>
</dbReference>
<dbReference type="PANTHER" id="PTHR11315:SF0">
    <property type="entry name" value="FOLATE GAMMA-GLUTAMYL HYDROLASE"/>
    <property type="match status" value="1"/>
</dbReference>
<organism evidence="9 10">
    <name type="scientific">Aplysia californica</name>
    <name type="common">California sea hare</name>
    <dbReference type="NCBI Taxonomy" id="6500"/>
    <lineage>
        <taxon>Eukaryota</taxon>
        <taxon>Metazoa</taxon>
        <taxon>Spiralia</taxon>
        <taxon>Lophotrochozoa</taxon>
        <taxon>Mollusca</taxon>
        <taxon>Gastropoda</taxon>
        <taxon>Heterobranchia</taxon>
        <taxon>Euthyneura</taxon>
        <taxon>Tectipleura</taxon>
        <taxon>Aplysiida</taxon>
        <taxon>Aplysioidea</taxon>
        <taxon>Aplysiidae</taxon>
        <taxon>Aplysia</taxon>
    </lineage>
</organism>
<dbReference type="GO" id="GO:0016787">
    <property type="term" value="F:hydrolase activity"/>
    <property type="evidence" value="ECO:0007669"/>
    <property type="project" value="UniProtKB-KW"/>
</dbReference>
<sequence length="344" mass="39427">MERRNILFKCYLFWTFIALSSTFPAKEAEEVNNRPIIGLLVKEVDYSVSKLGDEYVEATYVKFLELAGARVVPIRNKQPLSYYDQIFKSVNGVLLPGGATDLKNSSYAEIGAYLYDKAIEANLYDDYFPIWGTCLGFELLSVLTAGENLLKTTQTENMTLPLNFVEGFKSGRLFRHMSKDLIRHLATEPLTQNNHKFSLLVEDFKKSSLLSGFYQILSTSTGPDQQEFISTFEAKAFPFYGTQYHPEKSIFKWQTNIAVNHGFYSVLASQYMADFFVNEARKSKHGFESVDFEAHQLIENDMEVFRADHTFRDTYYFNFTNSKPLLFQPAGKQNEKQMPLVPSA</sequence>
<dbReference type="Gene3D" id="3.40.50.880">
    <property type="match status" value="1"/>
</dbReference>
<dbReference type="GeneID" id="101864440"/>
<dbReference type="Pfam" id="PF07722">
    <property type="entry name" value="Peptidase_C26"/>
    <property type="match status" value="1"/>
</dbReference>
<keyword evidence="6 7" id="KW-0378">Hydrolase</keyword>
<keyword evidence="5 8" id="KW-0732">Signal</keyword>
<evidence type="ECO:0000256" key="1">
    <source>
        <dbReference type="ARBA" id="ARBA00004239"/>
    </source>
</evidence>
<evidence type="ECO:0000313" key="10">
    <source>
        <dbReference type="RefSeq" id="XP_012934720.1"/>
    </source>
</evidence>
<comment type="catalytic activity">
    <reaction evidence="7">
        <text>(6S)-5,6,7,8-tetrahydrofolyl-(gamma-L-Glu)(n) + (n-1) H2O = (6S)-5,6,7,8-tetrahydrofolate + (n-1) L-glutamate</text>
        <dbReference type="Rhea" id="RHEA:56784"/>
        <dbReference type="Rhea" id="RHEA-COMP:14738"/>
        <dbReference type="ChEBI" id="CHEBI:15377"/>
        <dbReference type="ChEBI" id="CHEBI:29985"/>
        <dbReference type="ChEBI" id="CHEBI:57453"/>
        <dbReference type="ChEBI" id="CHEBI:141005"/>
        <dbReference type="EC" id="3.4.19.9"/>
    </reaction>
</comment>
<dbReference type="InterPro" id="IPR011697">
    <property type="entry name" value="Peptidase_C26"/>
</dbReference>
<comment type="similarity">
    <text evidence="2">Belongs to the peptidase C26 family.</text>
</comment>
<gene>
    <name evidence="10" type="primary">LOC101864440</name>
</gene>
<accession>A0ABM0ZUH6</accession>
<name>A0ABM0ZUH6_APLCA</name>
<feature type="active site" evidence="7">
    <location>
        <position position="245"/>
    </location>
</feature>
<protein>
    <recommendedName>
        <fullName evidence="3 7">folate gamma-glutamyl hydrolase</fullName>
        <ecNumber evidence="3 7">3.4.19.9</ecNumber>
    </recommendedName>
</protein>
<evidence type="ECO:0000313" key="9">
    <source>
        <dbReference type="Proteomes" id="UP000694888"/>
    </source>
</evidence>
<dbReference type="PROSITE" id="PS51275">
    <property type="entry name" value="PEPTIDASE_C26_GGH"/>
    <property type="match status" value="1"/>
</dbReference>
<reference evidence="10" key="1">
    <citation type="submission" date="2025-08" db="UniProtKB">
        <authorList>
            <consortium name="RefSeq"/>
        </authorList>
    </citation>
    <scope>IDENTIFICATION</scope>
</reference>
<evidence type="ECO:0000256" key="3">
    <source>
        <dbReference type="ARBA" id="ARBA00012886"/>
    </source>
</evidence>